<dbReference type="RefSeq" id="WP_147191926.1">
    <property type="nucleotide sequence ID" value="NZ_CP042435.1"/>
</dbReference>
<evidence type="ECO:0000313" key="1">
    <source>
        <dbReference type="EMBL" id="QEC69157.1"/>
    </source>
</evidence>
<dbReference type="AlphaFoldDB" id="A0A5B8VCA6"/>
<gene>
    <name evidence="1" type="ORF">FRZ67_18240</name>
</gene>
<protein>
    <submittedName>
        <fullName evidence="1">Uncharacterized protein</fullName>
    </submittedName>
</protein>
<name>A0A5B8VCA6_9BACT</name>
<dbReference type="Proteomes" id="UP000321533">
    <property type="component" value="Chromosome"/>
</dbReference>
<dbReference type="OrthoDB" id="679086at2"/>
<proteinExistence type="predicted"/>
<keyword evidence="2" id="KW-1185">Reference proteome</keyword>
<dbReference type="EMBL" id="CP042435">
    <property type="protein sequence ID" value="QEC69157.1"/>
    <property type="molecule type" value="Genomic_DNA"/>
</dbReference>
<sequence>MKTKTFQIQFDYPVTRAIKLHLQSEVELHHSEPYYIIRNITNINGQKNVSVLFDIRIKAIKGKFGKTRWVHIDSEQESALSKIIGDKISAGHEVEFADVFTDE</sequence>
<accession>A0A5B8VCA6</accession>
<reference evidence="1 2" key="1">
    <citation type="journal article" date="2016" name="Int. J. Syst. Evol. Microbiol.">
        <title>Panacibacter ginsenosidivorans gen. nov., sp. nov., with ginsenoside converting activity isolated from soil of a ginseng field.</title>
        <authorList>
            <person name="Siddiqi M.Z."/>
            <person name="Muhammad Shafi S."/>
            <person name="Choi K.D."/>
            <person name="Im W.T."/>
        </authorList>
    </citation>
    <scope>NUCLEOTIDE SEQUENCE [LARGE SCALE GENOMIC DNA]</scope>
    <source>
        <strain evidence="1 2">Gsoil1550</strain>
    </source>
</reference>
<evidence type="ECO:0000313" key="2">
    <source>
        <dbReference type="Proteomes" id="UP000321533"/>
    </source>
</evidence>
<organism evidence="1 2">
    <name type="scientific">Panacibacter ginsenosidivorans</name>
    <dbReference type="NCBI Taxonomy" id="1813871"/>
    <lineage>
        <taxon>Bacteria</taxon>
        <taxon>Pseudomonadati</taxon>
        <taxon>Bacteroidota</taxon>
        <taxon>Chitinophagia</taxon>
        <taxon>Chitinophagales</taxon>
        <taxon>Chitinophagaceae</taxon>
        <taxon>Panacibacter</taxon>
    </lineage>
</organism>
<dbReference type="KEGG" id="pgin:FRZ67_18240"/>